<keyword evidence="1" id="KW-0732">Signal</keyword>
<proteinExistence type="predicted"/>
<gene>
    <name evidence="2" type="ORF">NGTWS1702_31720</name>
</gene>
<name>A0ABQ4V4E5_9MYCO</name>
<feature type="chain" id="PRO_5046456128" description="Secreted protein" evidence="1">
    <location>
        <begin position="35"/>
        <end position="159"/>
    </location>
</feature>
<organism evidence="2 3">
    <name type="scientific">Mycolicibacterium cyprinidarum</name>
    <dbReference type="NCBI Taxonomy" id="2860311"/>
    <lineage>
        <taxon>Bacteria</taxon>
        <taxon>Bacillati</taxon>
        <taxon>Actinomycetota</taxon>
        <taxon>Actinomycetes</taxon>
        <taxon>Mycobacteriales</taxon>
        <taxon>Mycobacteriaceae</taxon>
        <taxon>Mycolicibacterium</taxon>
    </lineage>
</organism>
<comment type="caution">
    <text evidence="2">The sequence shown here is derived from an EMBL/GenBank/DDBJ whole genome shotgun (WGS) entry which is preliminary data.</text>
</comment>
<reference evidence="2 3" key="1">
    <citation type="submission" date="2021-08" db="EMBL/GenBank/DDBJ databases">
        <title>Draft genome sequence of Mycolicibacterium sp. NGTWS1702 strain.</title>
        <authorList>
            <person name="Matsumoto M."/>
            <person name="Tang B.C.C."/>
            <person name="Machida Y."/>
            <person name="Matoyama H."/>
            <person name="Kishihara T."/>
            <person name="Sato S."/>
            <person name="Kondo I."/>
            <person name="Sano M."/>
            <person name="Kato G."/>
        </authorList>
    </citation>
    <scope>NUCLEOTIDE SEQUENCE [LARGE SCALE GENOMIC DNA]</scope>
    <source>
        <strain evidence="2 3">NGTWSNA01</strain>
    </source>
</reference>
<sequence>MVTFTDVDKKFQVGAAACAIAGAAVLMPGAVANASPMASIPTAGLGSSADALCEEGDADSCESPFAAATASASANASAEGPLRNNLIWFGEIPDPAPENIAVFEFNIIPLFSPAIQAAAYSWWAEVIPNGVNACILGATAKIDAYSTLTVGFTKGCSGA</sequence>
<feature type="signal peptide" evidence="1">
    <location>
        <begin position="1"/>
        <end position="34"/>
    </location>
</feature>
<evidence type="ECO:0000256" key="1">
    <source>
        <dbReference type="SAM" id="SignalP"/>
    </source>
</evidence>
<evidence type="ECO:0008006" key="4">
    <source>
        <dbReference type="Google" id="ProtNLM"/>
    </source>
</evidence>
<protein>
    <recommendedName>
        <fullName evidence="4">Secreted protein</fullName>
    </recommendedName>
</protein>
<evidence type="ECO:0000313" key="3">
    <source>
        <dbReference type="Proteomes" id="UP001060504"/>
    </source>
</evidence>
<keyword evidence="3" id="KW-1185">Reference proteome</keyword>
<dbReference type="Proteomes" id="UP001060504">
    <property type="component" value="Unassembled WGS sequence"/>
</dbReference>
<evidence type="ECO:0000313" key="2">
    <source>
        <dbReference type="EMBL" id="GJF08878.1"/>
    </source>
</evidence>
<dbReference type="EMBL" id="BPRH01003309">
    <property type="protein sequence ID" value="GJF08878.1"/>
    <property type="molecule type" value="Genomic_DNA"/>
</dbReference>
<accession>A0ABQ4V4E5</accession>